<evidence type="ECO:0000256" key="5">
    <source>
        <dbReference type="ARBA" id="ARBA00023163"/>
    </source>
</evidence>
<dbReference type="RefSeq" id="XP_064769918.1">
    <property type="nucleotide sequence ID" value="XM_064909473.1"/>
</dbReference>
<dbReference type="Proteomes" id="UP001498771">
    <property type="component" value="Unassembled WGS sequence"/>
</dbReference>
<evidence type="ECO:0000259" key="10">
    <source>
        <dbReference type="Pfam" id="PF05236"/>
    </source>
</evidence>
<feature type="compositionally biased region" description="Polar residues" evidence="9">
    <location>
        <begin position="100"/>
        <end position="111"/>
    </location>
</feature>
<evidence type="ECO:0000313" key="12">
    <source>
        <dbReference type="Proteomes" id="UP001498771"/>
    </source>
</evidence>
<keyword evidence="5" id="KW-0804">Transcription</keyword>
<comment type="function">
    <text evidence="7">Functions as a component of the DNA-binding general transcription factor complex TFIID. Binding of TFIID to a promoter (with or without TATA element) is the initial step in pre-initiation complex (PIC) formation. TFIID plays a key role in the regulation of gene expression by RNA polymerase II through different activities such as transcription activator interaction, core promoter recognition and selectivity, TFIIA and TFIIB interaction, chromatin modification (histone acetylation by TAF1), facilitation of DNA opening and initiation of transcription.</text>
</comment>
<dbReference type="Pfam" id="PF05236">
    <property type="entry name" value="TAF4"/>
    <property type="match status" value="1"/>
</dbReference>
<keyword evidence="4" id="KW-0805">Transcription regulation</keyword>
<dbReference type="InterPro" id="IPR045144">
    <property type="entry name" value="TAF4"/>
</dbReference>
<feature type="region of interest" description="Disordered" evidence="9">
    <location>
        <begin position="391"/>
        <end position="427"/>
    </location>
</feature>
<sequence length="460" mass="47668">MSDQSSPLQTPGQNPPAAAASTGIKRASPPVPETANNGMALKRPKIATSYSMPPPALSSSISSPIAPASSQPSPQPLAGGVSSPMPFTPNLSSAGVYPQLNRTLSRSTSPAAGSPMMHPPSLNSPAPAGSPLPSTPAPAATPAAGGTNTGKEDPGDFSDALLSAGVDLRAEEQLLSSSLPILSQQQPHQPLGNRTLSDPSMYLGEDLSDLYPPDPLQTHRLAPFLDMRVVRNMVAESALGSDIRIPPLPPQLAAQVASGETKDNDALVLISLACREWLSDILTAAVITARYRRESGVRNSSTSNASDVAKALRHVAIKEKEKEDKYQTEKAQLEIRTGNGFGGSSSDASGSGGTKAGDGASHATEEVMHRQTNATAALMVSGGRKKYSWMTGGGGGSASPAASTPGGSTRKESSGSSHGIRVREAREEPGVVVRDLLSVLENERVGVEKTIAKGWTRLRD</sequence>
<evidence type="ECO:0000256" key="2">
    <source>
        <dbReference type="ARBA" id="ARBA00006178"/>
    </source>
</evidence>
<evidence type="ECO:0000256" key="6">
    <source>
        <dbReference type="ARBA" id="ARBA00023242"/>
    </source>
</evidence>
<accession>A0ABR1FAK9</accession>
<comment type="similarity">
    <text evidence="2">Belongs to the TAF4 family.</text>
</comment>
<evidence type="ECO:0000256" key="3">
    <source>
        <dbReference type="ARBA" id="ARBA00017306"/>
    </source>
</evidence>
<organism evidence="11 12">
    <name type="scientific">Myxozyma melibiosi</name>
    <dbReference type="NCBI Taxonomy" id="54550"/>
    <lineage>
        <taxon>Eukaryota</taxon>
        <taxon>Fungi</taxon>
        <taxon>Dikarya</taxon>
        <taxon>Ascomycota</taxon>
        <taxon>Saccharomycotina</taxon>
        <taxon>Lipomycetes</taxon>
        <taxon>Lipomycetales</taxon>
        <taxon>Lipomycetaceae</taxon>
        <taxon>Myxozyma</taxon>
    </lineage>
</organism>
<feature type="compositionally biased region" description="Low complexity" evidence="9">
    <location>
        <begin position="137"/>
        <end position="146"/>
    </location>
</feature>
<feature type="compositionally biased region" description="Polar residues" evidence="9">
    <location>
        <begin position="1"/>
        <end position="12"/>
    </location>
</feature>
<name>A0ABR1FAK9_9ASCO</name>
<evidence type="ECO:0000256" key="1">
    <source>
        <dbReference type="ARBA" id="ARBA00004123"/>
    </source>
</evidence>
<keyword evidence="6" id="KW-0539">Nucleus</keyword>
<gene>
    <name evidence="11" type="ORF">BZA70DRAFT_117365</name>
</gene>
<dbReference type="GeneID" id="90034985"/>
<feature type="region of interest" description="Disordered" evidence="9">
    <location>
        <begin position="334"/>
        <end position="366"/>
    </location>
</feature>
<evidence type="ECO:0000256" key="7">
    <source>
        <dbReference type="ARBA" id="ARBA00025346"/>
    </source>
</evidence>
<comment type="caution">
    <text evidence="11">The sequence shown here is derived from an EMBL/GenBank/DDBJ whole genome shotgun (WGS) entry which is preliminary data.</text>
</comment>
<feature type="compositionally biased region" description="Low complexity" evidence="9">
    <location>
        <begin position="398"/>
        <end position="408"/>
    </location>
</feature>
<feature type="region of interest" description="Disordered" evidence="9">
    <location>
        <begin position="1"/>
        <end position="159"/>
    </location>
</feature>
<feature type="compositionally biased region" description="Low complexity" evidence="9">
    <location>
        <begin position="57"/>
        <end position="78"/>
    </location>
</feature>
<evidence type="ECO:0000256" key="9">
    <source>
        <dbReference type="SAM" id="MobiDB-lite"/>
    </source>
</evidence>
<dbReference type="PANTHER" id="PTHR15138">
    <property type="entry name" value="TRANSCRIPTION INITIATION FACTOR TFIID SUBUNIT 4"/>
    <property type="match status" value="1"/>
</dbReference>
<evidence type="ECO:0000256" key="4">
    <source>
        <dbReference type="ARBA" id="ARBA00023015"/>
    </source>
</evidence>
<evidence type="ECO:0000256" key="8">
    <source>
        <dbReference type="ARBA" id="ARBA00031747"/>
    </source>
</evidence>
<proteinExistence type="inferred from homology"/>
<dbReference type="PANTHER" id="PTHR15138:SF14">
    <property type="entry name" value="TRANSCRIPTION INITIATION FACTOR TFIID SUBUNIT 4"/>
    <property type="match status" value="1"/>
</dbReference>
<reference evidence="11 12" key="1">
    <citation type="submission" date="2024-03" db="EMBL/GenBank/DDBJ databases">
        <title>Genome-scale model development and genomic sequencing of the oleaginous clade Lipomyces.</title>
        <authorList>
            <consortium name="Lawrence Berkeley National Laboratory"/>
            <person name="Czajka J.J."/>
            <person name="Han Y."/>
            <person name="Kim J."/>
            <person name="Mondo S.J."/>
            <person name="Hofstad B.A."/>
            <person name="Robles A."/>
            <person name="Haridas S."/>
            <person name="Riley R."/>
            <person name="LaButti K."/>
            <person name="Pangilinan J."/>
            <person name="Andreopoulos W."/>
            <person name="Lipzen A."/>
            <person name="Yan J."/>
            <person name="Wang M."/>
            <person name="Ng V."/>
            <person name="Grigoriev I.V."/>
            <person name="Spatafora J.W."/>
            <person name="Magnuson J.K."/>
            <person name="Baker S.E."/>
            <person name="Pomraning K.R."/>
        </authorList>
    </citation>
    <scope>NUCLEOTIDE SEQUENCE [LARGE SCALE GENOMIC DNA]</scope>
    <source>
        <strain evidence="11 12">Phaff 52-87</strain>
    </source>
</reference>
<dbReference type="InterPro" id="IPR007900">
    <property type="entry name" value="TAF4_C"/>
</dbReference>
<protein>
    <recommendedName>
        <fullName evidence="3">Transcription initiation factor TFIID subunit 4</fullName>
    </recommendedName>
    <alternativeName>
        <fullName evidence="8">TBP-associated factor 4</fullName>
    </alternativeName>
</protein>
<comment type="subcellular location">
    <subcellularLocation>
        <location evidence="1">Nucleus</location>
    </subcellularLocation>
</comment>
<keyword evidence="12" id="KW-1185">Reference proteome</keyword>
<feature type="domain" description="Transcription initiation factor TFIID component TAF4 C-terminal" evidence="10">
    <location>
        <begin position="158"/>
        <end position="454"/>
    </location>
</feature>
<evidence type="ECO:0000313" key="11">
    <source>
        <dbReference type="EMBL" id="KAK7206885.1"/>
    </source>
</evidence>
<dbReference type="EMBL" id="JBBJBU010000002">
    <property type="protein sequence ID" value="KAK7206885.1"/>
    <property type="molecule type" value="Genomic_DNA"/>
</dbReference>